<dbReference type="EMBL" id="BTGD01000010">
    <property type="protein sequence ID" value="GMM56873.1"/>
    <property type="molecule type" value="Genomic_DNA"/>
</dbReference>
<dbReference type="AlphaFoldDB" id="A0AAV5RZZ1"/>
<organism evidence="2 3">
    <name type="scientific">Maudiozyma humilis</name>
    <name type="common">Sour dough yeast</name>
    <name type="synonym">Kazachstania humilis</name>
    <dbReference type="NCBI Taxonomy" id="51915"/>
    <lineage>
        <taxon>Eukaryota</taxon>
        <taxon>Fungi</taxon>
        <taxon>Dikarya</taxon>
        <taxon>Ascomycota</taxon>
        <taxon>Saccharomycotina</taxon>
        <taxon>Saccharomycetes</taxon>
        <taxon>Saccharomycetales</taxon>
        <taxon>Saccharomycetaceae</taxon>
        <taxon>Maudiozyma</taxon>
    </lineage>
</organism>
<reference evidence="2 3" key="1">
    <citation type="journal article" date="2023" name="Elife">
        <title>Identification of key yeast species and microbe-microbe interactions impacting larval growth of Drosophila in the wild.</title>
        <authorList>
            <person name="Mure A."/>
            <person name="Sugiura Y."/>
            <person name="Maeda R."/>
            <person name="Honda K."/>
            <person name="Sakurai N."/>
            <person name="Takahashi Y."/>
            <person name="Watada M."/>
            <person name="Katoh T."/>
            <person name="Gotoh A."/>
            <person name="Gotoh Y."/>
            <person name="Taniguchi I."/>
            <person name="Nakamura K."/>
            <person name="Hayashi T."/>
            <person name="Katayama T."/>
            <person name="Uemura T."/>
            <person name="Hattori Y."/>
        </authorList>
    </citation>
    <scope>NUCLEOTIDE SEQUENCE [LARGE SCALE GENOMIC DNA]</scope>
    <source>
        <strain evidence="2 3">KH-74</strain>
    </source>
</reference>
<accession>A0AAV5RZZ1</accession>
<gene>
    <name evidence="2" type="ORF">DAKH74_034890</name>
</gene>
<sequence length="293" mass="32084">MSAAVGTNHKTLDTSTPAHGKVPVLLASRNHHIDGDDDETTAKEQSQTPYHSHPAVSPEVRALDIIKYLIGTIAGKDKIAKTLKSVLDIVRKLTVVFPLLRTRIRNGRLLATISSQLALFRSIMRFGTSPSAITALLAHLGSAKQIRKNPAALFNHSLLSDSIDVYSTVFDELSLLNKLGLVRSKQFRKTIAKHDTWATEVDAIHSFKSACVKYRQLRKQRSTADAKAVLMNKIDVARFTLELVSSSTDLLTIRSPGIQSIVSLFASVCSATSGVVNLWRLWILAADHLAKTA</sequence>
<dbReference type="Proteomes" id="UP001377567">
    <property type="component" value="Unassembled WGS sequence"/>
</dbReference>
<feature type="region of interest" description="Disordered" evidence="1">
    <location>
        <begin position="1"/>
        <end position="20"/>
    </location>
</feature>
<evidence type="ECO:0000313" key="2">
    <source>
        <dbReference type="EMBL" id="GMM56873.1"/>
    </source>
</evidence>
<evidence type="ECO:0008006" key="4">
    <source>
        <dbReference type="Google" id="ProtNLM"/>
    </source>
</evidence>
<proteinExistence type="predicted"/>
<name>A0AAV5RZZ1_MAUHU</name>
<evidence type="ECO:0000256" key="1">
    <source>
        <dbReference type="SAM" id="MobiDB-lite"/>
    </source>
</evidence>
<keyword evidence="3" id="KW-1185">Reference proteome</keyword>
<protein>
    <recommendedName>
        <fullName evidence="4">Nucleolus and neural progenitor protein-like N-terminal domain-containing protein</fullName>
    </recommendedName>
</protein>
<evidence type="ECO:0000313" key="3">
    <source>
        <dbReference type="Proteomes" id="UP001377567"/>
    </source>
</evidence>
<comment type="caution">
    <text evidence="2">The sequence shown here is derived from an EMBL/GenBank/DDBJ whole genome shotgun (WGS) entry which is preliminary data.</text>
</comment>
<feature type="region of interest" description="Disordered" evidence="1">
    <location>
        <begin position="33"/>
        <end position="55"/>
    </location>
</feature>